<dbReference type="GO" id="GO:0020002">
    <property type="term" value="C:host cell plasma membrane"/>
    <property type="evidence" value="ECO:0007669"/>
    <property type="project" value="UniProtKB-SubCell"/>
</dbReference>
<keyword evidence="13" id="KW-1185">Reference proteome</keyword>
<evidence type="ECO:0000256" key="7">
    <source>
        <dbReference type="ARBA" id="ARBA00022870"/>
    </source>
</evidence>
<gene>
    <name evidence="12" type="primary">U71</name>
</gene>
<keyword evidence="10 11" id="KW-0449">Lipoprotein</keyword>
<evidence type="ECO:0000256" key="6">
    <source>
        <dbReference type="ARBA" id="ARBA00022844"/>
    </source>
</evidence>
<dbReference type="GO" id="GO:0044178">
    <property type="term" value="C:host cell Golgi membrane"/>
    <property type="evidence" value="ECO:0007669"/>
    <property type="project" value="UniProtKB-SubCell"/>
</dbReference>
<keyword evidence="7 11" id="KW-1043">Host membrane</keyword>
<evidence type="ECO:0000313" key="13">
    <source>
        <dbReference type="Proteomes" id="UP000202843"/>
    </source>
</evidence>
<comment type="subunit">
    <text evidence="11">Interacts with cytoplasmic envelopment protein 2; this interaction is essential for the proper localization of each protein to the assembly complex and thus for the production of infectious virus.</text>
</comment>
<keyword evidence="6 11" id="KW-0946">Virion</keyword>
<comment type="similarity">
    <text evidence="11">Belongs to the herpesviridae cytoplasmic envelopment protein 3 family.</text>
</comment>
<accession>A0A191S3W8</accession>
<keyword evidence="8 11" id="KW-0472">Membrane</keyword>
<organism evidence="12 13">
    <name type="scientific">macacine betaherpesvirus 9</name>
    <dbReference type="NCBI Taxonomy" id="2560568"/>
    <lineage>
        <taxon>Viruses</taxon>
        <taxon>Duplodnaviria</taxon>
        <taxon>Heunggongvirae</taxon>
        <taxon>Peploviricota</taxon>
        <taxon>Herviviricetes</taxon>
        <taxon>Herpesvirales</taxon>
        <taxon>Orthoherpesviridae</taxon>
        <taxon>Betaherpesvirinae</taxon>
        <taxon>Roseolovirus</taxon>
        <taxon>Roseolovirus macacinebeta9</taxon>
    </lineage>
</organism>
<protein>
    <recommendedName>
        <fullName evidence="11">Cytoplasmic envelopment protein 3</fullName>
    </recommendedName>
</protein>
<keyword evidence="2 11" id="KW-0597">Phosphoprotein</keyword>
<dbReference type="Proteomes" id="UP000202843">
    <property type="component" value="Segment"/>
</dbReference>
<dbReference type="GO" id="GO:0055036">
    <property type="term" value="C:virion membrane"/>
    <property type="evidence" value="ECO:0007669"/>
    <property type="project" value="UniProtKB-SubCell"/>
</dbReference>
<reference evidence="12 13" key="1">
    <citation type="journal article" date="2016" name="J. Virol.">
        <title>Complete Unique Genome Sequence, Expression Profile, and Salivary Gland Tissue Tropism of the Herpesvirus 7 Homolog in Pigtailed Macaques.</title>
        <authorList>
            <person name="Staheli J.P."/>
            <person name="Dyen M.R."/>
            <person name="Basom R."/>
            <person name="Fitzgibbon M."/>
            <person name="Barcy S."/>
        </authorList>
    </citation>
    <scope>NUCLEOTIDE SEQUENCE [LARGE SCALE GENOMIC DNA]</scope>
</reference>
<dbReference type="KEGG" id="vg:27912110"/>
<comment type="function">
    <text evidence="11">Plays an important role in the cytoplasmic envelopment of tegument proteins and capsids during the assembly and egress processes. Participates also in viral entry at the fusion step probably by regulating the core fusion machinery.</text>
</comment>
<dbReference type="GO" id="GO:0019033">
    <property type="term" value="C:viral tegument"/>
    <property type="evidence" value="ECO:0007669"/>
    <property type="project" value="UniProtKB-SubCell"/>
</dbReference>
<comment type="PTM">
    <text evidence="11">Phosphorylated. Phosphorylation does not seem to be required for recycling to the host Golgi apparatus. Packaging is selective for underphosphorylated forms.</text>
</comment>
<evidence type="ECO:0000256" key="4">
    <source>
        <dbReference type="ARBA" id="ARBA00022707"/>
    </source>
</evidence>
<dbReference type="HAMAP" id="MF_04041">
    <property type="entry name" value="HSV_CEP3_betahv"/>
    <property type="match status" value="1"/>
</dbReference>
<dbReference type="GO" id="GO:0046760">
    <property type="term" value="P:viral budding from Golgi membrane"/>
    <property type="evidence" value="ECO:0007669"/>
    <property type="project" value="UniProtKB-UniRule"/>
</dbReference>
<evidence type="ECO:0000256" key="9">
    <source>
        <dbReference type="ARBA" id="ARBA00023139"/>
    </source>
</evidence>
<keyword evidence="1 11" id="KW-1032">Host cell membrane</keyword>
<dbReference type="RefSeq" id="YP_009253976.1">
    <property type="nucleotide sequence ID" value="NC_030200.1"/>
</dbReference>
<evidence type="ECO:0000256" key="8">
    <source>
        <dbReference type="ARBA" id="ARBA00023136"/>
    </source>
</evidence>
<dbReference type="OrthoDB" id="37714at10239"/>
<sequence length="78" mass="8694">MGSKCCKTIHDGVLGKAEDTLVDYKGKYVNLADEFSALTDTESDEDVQAEKPLLNQKETCKMLAQKNIQSNINKRDTI</sequence>
<comment type="PTM">
    <text evidence="11">Myristoylation and palmitoylation (probably on one or more of the nearby cysteines at the N-terminus) enable membrane-binding and Golgi apparatus-specific targeting and are essential for efficient packaging.</text>
</comment>
<dbReference type="Pfam" id="PF17474">
    <property type="entry name" value="U71"/>
    <property type="match status" value="1"/>
</dbReference>
<evidence type="ECO:0000256" key="2">
    <source>
        <dbReference type="ARBA" id="ARBA00022553"/>
    </source>
</evidence>
<evidence type="ECO:0000256" key="11">
    <source>
        <dbReference type="HAMAP-Rule" id="MF_04041"/>
    </source>
</evidence>
<keyword evidence="9 11" id="KW-0564">Palmitate</keyword>
<dbReference type="EMBL" id="KU351741">
    <property type="protein sequence ID" value="ANC96593.1"/>
    <property type="molecule type" value="Genomic_DNA"/>
</dbReference>
<feature type="lipid moiety-binding region" description="N-myristoyl glycine; by host" evidence="11">
    <location>
        <position position="2"/>
    </location>
</feature>
<keyword evidence="5 11" id="KW-1040">Host Golgi apparatus</keyword>
<comment type="subcellular location">
    <subcellularLocation>
        <location evidence="11">Virion tegument</location>
    </subcellularLocation>
    <subcellularLocation>
        <location evidence="11">Virion membrane</location>
        <topology evidence="11">Lipid-anchor</topology>
    </subcellularLocation>
    <subcellularLocation>
        <location evidence="11">Host cell membrane</location>
        <topology evidence="11">Lipid-anchor</topology>
        <orientation evidence="11">Cytoplasmic side</orientation>
    </subcellularLocation>
    <subcellularLocation>
        <location evidence="11">Host Golgi apparatus membrane</location>
        <topology evidence="11">Lipid-anchor</topology>
        <orientation evidence="11">Cytoplasmic side</orientation>
    </subcellularLocation>
    <text evidence="11">Virion membrane-associated tegument protein. Associates with host membrane lipids rafts. During virion morphogenesis, this protein probably accumulates in the endosomes and trans-Golgi where secondary envelopment occurs. It is probably transported to the cell surface from where it is endocytosed and directed to the trans-Golgi network (TGN).</text>
</comment>
<evidence type="ECO:0000256" key="10">
    <source>
        <dbReference type="ARBA" id="ARBA00023288"/>
    </source>
</evidence>
<dbReference type="InterPro" id="IPR020170">
    <property type="entry name" value="Herpes_UL11_megaloV/roseoloV"/>
</dbReference>
<evidence type="ECO:0000256" key="1">
    <source>
        <dbReference type="ARBA" id="ARBA00022511"/>
    </source>
</evidence>
<evidence type="ECO:0000256" key="5">
    <source>
        <dbReference type="ARBA" id="ARBA00022812"/>
    </source>
</evidence>
<dbReference type="InterPro" id="IPR034705">
    <property type="entry name" value="HSV_CEP3_betahv"/>
</dbReference>
<evidence type="ECO:0000313" key="12">
    <source>
        <dbReference type="EMBL" id="ANC96593.1"/>
    </source>
</evidence>
<dbReference type="GeneID" id="27912110"/>
<feature type="initiator methionine" description="Removed; by host" evidence="11">
    <location>
        <position position="1"/>
    </location>
</feature>
<keyword evidence="3 11" id="KW-0920">Virion tegument</keyword>
<evidence type="ECO:0000256" key="3">
    <source>
        <dbReference type="ARBA" id="ARBA00022580"/>
    </source>
</evidence>
<proteinExistence type="inferred from homology"/>
<name>A0A191S3W8_9BETA</name>
<keyword evidence="4 11" id="KW-0519">Myristate</keyword>